<evidence type="ECO:0000256" key="1">
    <source>
        <dbReference type="ARBA" id="ARBA00005446"/>
    </source>
</evidence>
<dbReference type="GO" id="GO:0005737">
    <property type="term" value="C:cytoplasm"/>
    <property type="evidence" value="ECO:0007669"/>
    <property type="project" value="TreeGrafter"/>
</dbReference>
<dbReference type="SUPFAM" id="SSF52540">
    <property type="entry name" value="P-loop containing nucleoside triphosphate hydrolases"/>
    <property type="match status" value="1"/>
</dbReference>
<reference evidence="2 3" key="1">
    <citation type="journal article" date="2013" name="BMC Genomics">
        <title>The miniature genome of a carnivorous plant Genlisea aurea contains a low number of genes and short non-coding sequences.</title>
        <authorList>
            <person name="Leushkin E.V."/>
            <person name="Sutormin R.A."/>
            <person name="Nabieva E.R."/>
            <person name="Penin A.A."/>
            <person name="Kondrashov A.S."/>
            <person name="Logacheva M.D."/>
        </authorList>
    </citation>
    <scope>NUCLEOTIDE SEQUENCE [LARGE SCALE GENOMIC DNA]</scope>
</reference>
<dbReference type="AlphaFoldDB" id="S8CY47"/>
<sequence length="273" mass="30875">AEDNDSIFARIDVDEIILSHCQSTPQQSNNMFSPATPRYDISDKENLPPELNVICDHNFKLGLCPDASNHLQAMKDSLISLSNDLIDNADEMSPEKIACLRQERQLLKEQIQLLEKYLQSVSVNEERKLSQFSASTSPMVFQYGTPRMDPSRAESRRLDSQFQSHSGFNDSQRFGSSVAYMNCMNGNVVSSTLSERVPYVPKYSEVNYIDGVVDMRWSSREFSWTKAIEVNNKKVFGNHSFRPNQREVINATMSGCDVFVLMPTGGGKSLTYQ</sequence>
<evidence type="ECO:0000313" key="2">
    <source>
        <dbReference type="EMBL" id="EPS69936.1"/>
    </source>
</evidence>
<dbReference type="GO" id="GO:0043138">
    <property type="term" value="F:3'-5' DNA helicase activity"/>
    <property type="evidence" value="ECO:0007669"/>
    <property type="project" value="TreeGrafter"/>
</dbReference>
<comment type="similarity">
    <text evidence="1">Belongs to the helicase family. RecQ subfamily.</text>
</comment>
<dbReference type="PANTHER" id="PTHR13710">
    <property type="entry name" value="DNA HELICASE RECQ FAMILY MEMBER"/>
    <property type="match status" value="1"/>
</dbReference>
<dbReference type="PANTHER" id="PTHR13710:SF156">
    <property type="entry name" value="ATP-DEPENDENT DNA HELICASE Q-LIKE 4B"/>
    <property type="match status" value="1"/>
</dbReference>
<dbReference type="EMBL" id="AUSU01001894">
    <property type="protein sequence ID" value="EPS69936.1"/>
    <property type="molecule type" value="Genomic_DNA"/>
</dbReference>
<dbReference type="Gene3D" id="3.40.50.300">
    <property type="entry name" value="P-loop containing nucleotide triphosphate hydrolases"/>
    <property type="match status" value="1"/>
</dbReference>
<name>S8CY47_9LAMI</name>
<dbReference type="GO" id="GO:0005694">
    <property type="term" value="C:chromosome"/>
    <property type="evidence" value="ECO:0007669"/>
    <property type="project" value="TreeGrafter"/>
</dbReference>
<proteinExistence type="inferred from homology"/>
<dbReference type="GO" id="GO:0009378">
    <property type="term" value="F:four-way junction helicase activity"/>
    <property type="evidence" value="ECO:0007669"/>
    <property type="project" value="TreeGrafter"/>
</dbReference>
<dbReference type="OrthoDB" id="1926317at2759"/>
<accession>S8CY47</accession>
<organism evidence="2 3">
    <name type="scientific">Genlisea aurea</name>
    <dbReference type="NCBI Taxonomy" id="192259"/>
    <lineage>
        <taxon>Eukaryota</taxon>
        <taxon>Viridiplantae</taxon>
        <taxon>Streptophyta</taxon>
        <taxon>Embryophyta</taxon>
        <taxon>Tracheophyta</taxon>
        <taxon>Spermatophyta</taxon>
        <taxon>Magnoliopsida</taxon>
        <taxon>eudicotyledons</taxon>
        <taxon>Gunneridae</taxon>
        <taxon>Pentapetalae</taxon>
        <taxon>asterids</taxon>
        <taxon>lamiids</taxon>
        <taxon>Lamiales</taxon>
        <taxon>Lentibulariaceae</taxon>
        <taxon>Genlisea</taxon>
    </lineage>
</organism>
<gene>
    <name evidence="2" type="ORF">M569_04828</name>
</gene>
<evidence type="ECO:0000313" key="3">
    <source>
        <dbReference type="Proteomes" id="UP000015453"/>
    </source>
</evidence>
<dbReference type="GO" id="GO:0005634">
    <property type="term" value="C:nucleus"/>
    <property type="evidence" value="ECO:0007669"/>
    <property type="project" value="TreeGrafter"/>
</dbReference>
<feature type="non-terminal residue" evidence="2">
    <location>
        <position position="273"/>
    </location>
</feature>
<dbReference type="Proteomes" id="UP000015453">
    <property type="component" value="Unassembled WGS sequence"/>
</dbReference>
<feature type="non-terminal residue" evidence="2">
    <location>
        <position position="1"/>
    </location>
</feature>
<dbReference type="InterPro" id="IPR027417">
    <property type="entry name" value="P-loop_NTPase"/>
</dbReference>
<comment type="caution">
    <text evidence="2">The sequence shown here is derived from an EMBL/GenBank/DDBJ whole genome shotgun (WGS) entry which is preliminary data.</text>
</comment>
<protein>
    <recommendedName>
        <fullName evidence="4">DEAD/DEAH box helicase domain-containing protein</fullName>
    </recommendedName>
</protein>
<dbReference type="GO" id="GO:0000724">
    <property type="term" value="P:double-strand break repair via homologous recombination"/>
    <property type="evidence" value="ECO:0007669"/>
    <property type="project" value="TreeGrafter"/>
</dbReference>
<keyword evidence="3" id="KW-1185">Reference proteome</keyword>
<evidence type="ECO:0008006" key="4">
    <source>
        <dbReference type="Google" id="ProtNLM"/>
    </source>
</evidence>